<evidence type="ECO:0000256" key="10">
    <source>
        <dbReference type="PIRSR" id="PIRSR016262-3"/>
    </source>
</evidence>
<dbReference type="GO" id="GO:0033819">
    <property type="term" value="F:lipoyl(octanoyl) transferase activity"/>
    <property type="evidence" value="ECO:0007669"/>
    <property type="project" value="UniProtKB-EC"/>
</dbReference>
<dbReference type="EMBL" id="RFAR01000097">
    <property type="protein sequence ID" value="RMC92224.1"/>
    <property type="molecule type" value="Genomic_DNA"/>
</dbReference>
<dbReference type="NCBIfam" id="TIGR00214">
    <property type="entry name" value="lipB"/>
    <property type="match status" value="1"/>
</dbReference>
<dbReference type="Proteomes" id="UP000274139">
    <property type="component" value="Unassembled WGS sequence"/>
</dbReference>
<dbReference type="UniPathway" id="UPA00538">
    <property type="reaction ID" value="UER00592"/>
</dbReference>
<comment type="miscellaneous">
    <text evidence="6">In the reaction, the free carboxyl group of octanoic acid is attached via an amide linkage to the epsilon-amino group of a specific lysine residue of lipoyl domains of lipoate-dependent enzymes.</text>
</comment>
<dbReference type="GO" id="GO:0005737">
    <property type="term" value="C:cytoplasm"/>
    <property type="evidence" value="ECO:0007669"/>
    <property type="project" value="UniProtKB-SubCell"/>
</dbReference>
<name>A0A454JDU8_9NEIS</name>
<dbReference type="HAMAP" id="MF_00013">
    <property type="entry name" value="LipB"/>
    <property type="match status" value="1"/>
</dbReference>
<dbReference type="RefSeq" id="WP_103526144.1">
    <property type="nucleotide sequence ID" value="NZ_JAIZDC010000001.1"/>
</dbReference>
<dbReference type="FunFam" id="3.30.930.10:FF:000020">
    <property type="entry name" value="Octanoyltransferase"/>
    <property type="match status" value="1"/>
</dbReference>
<dbReference type="SUPFAM" id="SSF55681">
    <property type="entry name" value="Class II aaRS and biotin synthetases"/>
    <property type="match status" value="1"/>
</dbReference>
<gene>
    <name evidence="6 12" type="primary">lipB</name>
    <name evidence="12" type="ORF">EAY64_18230</name>
</gene>
<organism evidence="12 13">
    <name type="scientific">Aquitalea palustris</name>
    <dbReference type="NCBI Taxonomy" id="2480983"/>
    <lineage>
        <taxon>Bacteria</taxon>
        <taxon>Pseudomonadati</taxon>
        <taxon>Pseudomonadota</taxon>
        <taxon>Betaproteobacteria</taxon>
        <taxon>Neisseriales</taxon>
        <taxon>Chromobacteriaceae</taxon>
        <taxon>Aquitalea</taxon>
    </lineage>
</organism>
<evidence type="ECO:0000256" key="5">
    <source>
        <dbReference type="ARBA" id="ARBA00024732"/>
    </source>
</evidence>
<comment type="pathway">
    <text evidence="1 6 7">Protein modification; protein lipoylation via endogenous pathway; protein N(6)-(lipoyl)lysine from octanoyl-[acyl-carrier-protein]: step 1/2.</text>
</comment>
<dbReference type="AlphaFoldDB" id="A0A454JDU8"/>
<evidence type="ECO:0000256" key="6">
    <source>
        <dbReference type="HAMAP-Rule" id="MF_00013"/>
    </source>
</evidence>
<dbReference type="CDD" id="cd16444">
    <property type="entry name" value="LipB"/>
    <property type="match status" value="1"/>
</dbReference>
<keyword evidence="3 6" id="KW-0808">Transferase</keyword>
<evidence type="ECO:0000256" key="2">
    <source>
        <dbReference type="ARBA" id="ARBA00022490"/>
    </source>
</evidence>
<keyword evidence="4 6" id="KW-0012">Acyltransferase</keyword>
<evidence type="ECO:0000259" key="11">
    <source>
        <dbReference type="PROSITE" id="PS51733"/>
    </source>
</evidence>
<accession>A0A454JDU8</accession>
<comment type="catalytic activity">
    <reaction evidence="6 7">
        <text>octanoyl-[ACP] + L-lysyl-[protein] = N(6)-octanoyl-L-lysyl-[protein] + holo-[ACP] + H(+)</text>
        <dbReference type="Rhea" id="RHEA:17665"/>
        <dbReference type="Rhea" id="RHEA-COMP:9636"/>
        <dbReference type="Rhea" id="RHEA-COMP:9685"/>
        <dbReference type="Rhea" id="RHEA-COMP:9752"/>
        <dbReference type="Rhea" id="RHEA-COMP:9928"/>
        <dbReference type="ChEBI" id="CHEBI:15378"/>
        <dbReference type="ChEBI" id="CHEBI:29969"/>
        <dbReference type="ChEBI" id="CHEBI:64479"/>
        <dbReference type="ChEBI" id="CHEBI:78463"/>
        <dbReference type="ChEBI" id="CHEBI:78809"/>
        <dbReference type="EC" id="2.3.1.181"/>
    </reaction>
</comment>
<evidence type="ECO:0000313" key="13">
    <source>
        <dbReference type="Proteomes" id="UP000274139"/>
    </source>
</evidence>
<dbReference type="InterPro" id="IPR045864">
    <property type="entry name" value="aa-tRNA-synth_II/BPL/LPL"/>
</dbReference>
<dbReference type="InterPro" id="IPR020605">
    <property type="entry name" value="Octanoyltransferase_CS"/>
</dbReference>
<keyword evidence="2 6" id="KW-0963">Cytoplasm</keyword>
<dbReference type="PROSITE" id="PS51733">
    <property type="entry name" value="BPL_LPL_CATALYTIC"/>
    <property type="match status" value="1"/>
</dbReference>
<evidence type="ECO:0000256" key="4">
    <source>
        <dbReference type="ARBA" id="ARBA00023315"/>
    </source>
</evidence>
<dbReference type="InterPro" id="IPR004143">
    <property type="entry name" value="BPL_LPL_catalytic"/>
</dbReference>
<dbReference type="NCBIfam" id="NF010922">
    <property type="entry name" value="PRK14342.1"/>
    <property type="match status" value="1"/>
</dbReference>
<evidence type="ECO:0000256" key="9">
    <source>
        <dbReference type="PIRSR" id="PIRSR016262-2"/>
    </source>
</evidence>
<sequence length="207" mass="23017">MQRLIKHLGLVDYEPTWRTMQSFTDSRTADTPDELWVVEHHPVYTQGLAGKPEHLLRLTDIPVVKTDRGGQVTYHGPGQLVVYLLIDFKRMHIGVRELVRRIEQAVIDMLAGQGITANGDVNAPGVYVDGAKIASLGLRIKNGAVYHGLSLNVDMDLTPFSWINPCGYEGLRVTQMKDLGVDKTLAQVAELLLPQLEKHLTVVKETA</sequence>
<dbReference type="PANTHER" id="PTHR10993:SF7">
    <property type="entry name" value="LIPOYLTRANSFERASE 2, MITOCHONDRIAL-RELATED"/>
    <property type="match status" value="1"/>
</dbReference>
<evidence type="ECO:0000313" key="12">
    <source>
        <dbReference type="EMBL" id="RMC92224.1"/>
    </source>
</evidence>
<comment type="function">
    <text evidence="5 6 7">Catalyzes the transfer of endogenously produced octanoic acid from octanoyl-acyl-carrier-protein onto the lipoyl domains of lipoate-dependent enzymes. Lipoyl-ACP can also act as a substrate although octanoyl-ACP is likely to be the physiological substrate.</text>
</comment>
<feature type="site" description="Lowers pKa of active site Cys" evidence="6 10">
    <location>
        <position position="132"/>
    </location>
</feature>
<dbReference type="Gene3D" id="3.30.930.10">
    <property type="entry name" value="Bira Bifunctional Protein, Domain 2"/>
    <property type="match status" value="1"/>
</dbReference>
<dbReference type="GO" id="GO:0009249">
    <property type="term" value="P:protein lipoylation"/>
    <property type="evidence" value="ECO:0007669"/>
    <property type="project" value="InterPro"/>
</dbReference>
<comment type="caution">
    <text evidence="12">The sequence shown here is derived from an EMBL/GenBank/DDBJ whole genome shotgun (WGS) entry which is preliminary data.</text>
</comment>
<dbReference type="OrthoDB" id="9787061at2"/>
<feature type="domain" description="BPL/LPL catalytic" evidence="11">
    <location>
        <begin position="29"/>
        <end position="204"/>
    </location>
</feature>
<dbReference type="EC" id="2.3.1.181" evidence="6 7"/>
<comment type="subcellular location">
    <subcellularLocation>
        <location evidence="6">Cytoplasm</location>
    </subcellularLocation>
</comment>
<evidence type="ECO:0000256" key="8">
    <source>
        <dbReference type="PIRSR" id="PIRSR016262-1"/>
    </source>
</evidence>
<dbReference type="PROSITE" id="PS01313">
    <property type="entry name" value="LIPB"/>
    <property type="match status" value="1"/>
</dbReference>
<dbReference type="PANTHER" id="PTHR10993">
    <property type="entry name" value="OCTANOYLTRANSFERASE"/>
    <property type="match status" value="1"/>
</dbReference>
<dbReference type="InterPro" id="IPR000544">
    <property type="entry name" value="Octanoyltransferase"/>
</dbReference>
<evidence type="ECO:0000256" key="1">
    <source>
        <dbReference type="ARBA" id="ARBA00004821"/>
    </source>
</evidence>
<comment type="similarity">
    <text evidence="6 7">Belongs to the LipB family.</text>
</comment>
<feature type="binding site" evidence="6 9">
    <location>
        <begin position="68"/>
        <end position="75"/>
    </location>
    <ligand>
        <name>substrate</name>
    </ligand>
</feature>
<reference evidence="12 13" key="1">
    <citation type="submission" date="2018-10" db="EMBL/GenBank/DDBJ databases">
        <title>Draft genome sequence of Aquitalea MWU14-2217 isolated from a wild cranberry bog in Provincetown, Massachusetts.</title>
        <authorList>
            <person name="Ebadzadsahrai G."/>
            <person name="Soby S."/>
        </authorList>
    </citation>
    <scope>NUCLEOTIDE SEQUENCE [LARGE SCALE GENOMIC DNA]</scope>
    <source>
        <strain evidence="12 13">MWU14-2217</strain>
    </source>
</reference>
<keyword evidence="13" id="KW-1185">Reference proteome</keyword>
<proteinExistence type="inferred from homology"/>
<evidence type="ECO:0000256" key="7">
    <source>
        <dbReference type="PIRNR" id="PIRNR016262"/>
    </source>
</evidence>
<evidence type="ECO:0000256" key="3">
    <source>
        <dbReference type="ARBA" id="ARBA00022679"/>
    </source>
</evidence>
<dbReference type="Pfam" id="PF21948">
    <property type="entry name" value="LplA-B_cat"/>
    <property type="match status" value="1"/>
</dbReference>
<feature type="binding site" evidence="6 9">
    <location>
        <begin position="135"/>
        <end position="137"/>
    </location>
    <ligand>
        <name>substrate</name>
    </ligand>
</feature>
<feature type="active site" description="Acyl-thioester intermediate" evidence="6 8">
    <location>
        <position position="166"/>
    </location>
</feature>
<protein>
    <recommendedName>
        <fullName evidence="6 7">Octanoyltransferase</fullName>
        <ecNumber evidence="6 7">2.3.1.181</ecNumber>
    </recommendedName>
    <alternativeName>
        <fullName evidence="6">Lipoate-protein ligase B</fullName>
    </alternativeName>
    <alternativeName>
        <fullName evidence="6">Lipoyl/octanoyl transferase</fullName>
    </alternativeName>
    <alternativeName>
        <fullName evidence="6">Octanoyl-[acyl-carrier-protein]-protein N-octanoyltransferase</fullName>
    </alternativeName>
</protein>
<feature type="binding site" evidence="6 9">
    <location>
        <begin position="148"/>
        <end position="150"/>
    </location>
    <ligand>
        <name>substrate</name>
    </ligand>
</feature>
<dbReference type="PIRSF" id="PIRSF016262">
    <property type="entry name" value="LPLase"/>
    <property type="match status" value="1"/>
</dbReference>